<accession>A0ABU1YS28</accession>
<feature type="transmembrane region" description="Helical" evidence="1">
    <location>
        <begin position="39"/>
        <end position="57"/>
    </location>
</feature>
<organism evidence="3 4">
    <name type="scientific">Roseateles saccharophilus</name>
    <name type="common">Pseudomonas saccharophila</name>
    <dbReference type="NCBI Taxonomy" id="304"/>
    <lineage>
        <taxon>Bacteria</taxon>
        <taxon>Pseudomonadati</taxon>
        <taxon>Pseudomonadota</taxon>
        <taxon>Betaproteobacteria</taxon>
        <taxon>Burkholderiales</taxon>
        <taxon>Sphaerotilaceae</taxon>
        <taxon>Roseateles</taxon>
    </lineage>
</organism>
<protein>
    <submittedName>
        <fullName evidence="3">Signal transduction histidine kinase</fullName>
    </submittedName>
</protein>
<name>A0ABU1YS28_ROSSA</name>
<dbReference type="SUPFAM" id="SSF55874">
    <property type="entry name" value="ATPase domain of HSP90 chaperone/DNA topoisomerase II/histidine kinase"/>
    <property type="match status" value="1"/>
</dbReference>
<keyword evidence="1" id="KW-0472">Membrane</keyword>
<dbReference type="InterPro" id="IPR050640">
    <property type="entry name" value="Bact_2-comp_sensor_kinase"/>
</dbReference>
<comment type="caution">
    <text evidence="3">The sequence shown here is derived from an EMBL/GenBank/DDBJ whole genome shotgun (WGS) entry which is preliminary data.</text>
</comment>
<feature type="transmembrane region" description="Helical" evidence="1">
    <location>
        <begin position="109"/>
        <end position="129"/>
    </location>
</feature>
<dbReference type="EMBL" id="JAVDXU010000003">
    <property type="protein sequence ID" value="MDR7271660.1"/>
    <property type="molecule type" value="Genomic_DNA"/>
</dbReference>
<feature type="domain" description="Histidine kinase" evidence="2">
    <location>
        <begin position="243"/>
        <end position="336"/>
    </location>
</feature>
<dbReference type="Gene3D" id="3.30.565.10">
    <property type="entry name" value="Histidine kinase-like ATPase, C-terminal domain"/>
    <property type="match status" value="1"/>
</dbReference>
<dbReference type="RefSeq" id="WP_310269278.1">
    <property type="nucleotide sequence ID" value="NZ_JAVDXU010000003.1"/>
</dbReference>
<dbReference type="InterPro" id="IPR010559">
    <property type="entry name" value="Sig_transdc_His_kin_internal"/>
</dbReference>
<keyword evidence="4" id="KW-1185">Reference proteome</keyword>
<feature type="transmembrane region" description="Helical" evidence="1">
    <location>
        <begin position="12"/>
        <end position="33"/>
    </location>
</feature>
<dbReference type="InterPro" id="IPR036890">
    <property type="entry name" value="HATPase_C_sf"/>
</dbReference>
<reference evidence="3 4" key="1">
    <citation type="submission" date="2023-07" db="EMBL/GenBank/DDBJ databases">
        <title>Sorghum-associated microbial communities from plants grown in Nebraska, USA.</title>
        <authorList>
            <person name="Schachtman D."/>
        </authorList>
    </citation>
    <scope>NUCLEOTIDE SEQUENCE [LARGE SCALE GENOMIC DNA]</scope>
    <source>
        <strain evidence="3 4">BE314</strain>
    </source>
</reference>
<dbReference type="Pfam" id="PF06580">
    <property type="entry name" value="His_kinase"/>
    <property type="match status" value="1"/>
</dbReference>
<keyword evidence="1" id="KW-0812">Transmembrane</keyword>
<proteinExistence type="predicted"/>
<evidence type="ECO:0000313" key="3">
    <source>
        <dbReference type="EMBL" id="MDR7271660.1"/>
    </source>
</evidence>
<dbReference type="PROSITE" id="PS50109">
    <property type="entry name" value="HIS_KIN"/>
    <property type="match status" value="1"/>
</dbReference>
<keyword evidence="3" id="KW-0808">Transferase</keyword>
<keyword evidence="3" id="KW-0418">Kinase</keyword>
<evidence type="ECO:0000313" key="4">
    <source>
        <dbReference type="Proteomes" id="UP001180453"/>
    </source>
</evidence>
<sequence>MGRAWIWVQWLIGWLPVAALFAVLMMTVHGAGIHEALHYSLRLMATAAVLGLVVHRATARLPWPHPMRLAFIAKHAVGAALYAVAWVGSNSLVESLRVGHAVIVIGPGLSAYLVTGIWFYVMIAGVAYAQRAAARNAELEALQARSQLAALRAQLHPHFLFNALHTVVQLIPLDPERATRAAEQLAALLRASFDNPREQVTLREEWKVVQLYLDIEAIRFGERLRIDAEFGPGTQEELVPSFALQTLVENAVRHGAAPRVEATTIRIGSRAEAQELLVVVEDDGMGAEPAALETGGTGLRRLRERLGWLYGSGASLNVKTTPGHGLRAELRLPLKSPEDE</sequence>
<gene>
    <name evidence="3" type="ORF">J2X20_004328</name>
</gene>
<keyword evidence="1" id="KW-1133">Transmembrane helix</keyword>
<dbReference type="InterPro" id="IPR003594">
    <property type="entry name" value="HATPase_dom"/>
</dbReference>
<dbReference type="InterPro" id="IPR005467">
    <property type="entry name" value="His_kinase_dom"/>
</dbReference>
<evidence type="ECO:0000259" key="2">
    <source>
        <dbReference type="PROSITE" id="PS50109"/>
    </source>
</evidence>
<dbReference type="PANTHER" id="PTHR34220">
    <property type="entry name" value="SENSOR HISTIDINE KINASE YPDA"/>
    <property type="match status" value="1"/>
</dbReference>
<dbReference type="Proteomes" id="UP001180453">
    <property type="component" value="Unassembled WGS sequence"/>
</dbReference>
<feature type="transmembrane region" description="Helical" evidence="1">
    <location>
        <begin position="69"/>
        <end position="89"/>
    </location>
</feature>
<dbReference type="PANTHER" id="PTHR34220:SF7">
    <property type="entry name" value="SENSOR HISTIDINE KINASE YPDA"/>
    <property type="match status" value="1"/>
</dbReference>
<dbReference type="GO" id="GO:0016301">
    <property type="term" value="F:kinase activity"/>
    <property type="evidence" value="ECO:0007669"/>
    <property type="project" value="UniProtKB-KW"/>
</dbReference>
<evidence type="ECO:0000256" key="1">
    <source>
        <dbReference type="SAM" id="Phobius"/>
    </source>
</evidence>
<dbReference type="Pfam" id="PF02518">
    <property type="entry name" value="HATPase_c"/>
    <property type="match status" value="1"/>
</dbReference>